<dbReference type="Gene3D" id="1.25.40.20">
    <property type="entry name" value="Ankyrin repeat-containing domain"/>
    <property type="match status" value="1"/>
</dbReference>
<feature type="repeat" description="ANK" evidence="3">
    <location>
        <begin position="497"/>
        <end position="529"/>
    </location>
</feature>
<dbReference type="SUPFAM" id="SSF48403">
    <property type="entry name" value="Ankyrin repeat"/>
    <property type="match status" value="1"/>
</dbReference>
<dbReference type="InterPro" id="IPR002110">
    <property type="entry name" value="Ankyrin_rpt"/>
</dbReference>
<comment type="caution">
    <text evidence="4">The sequence shown here is derived from an EMBL/GenBank/DDBJ whole genome shotgun (WGS) entry which is preliminary data.</text>
</comment>
<evidence type="ECO:0000256" key="3">
    <source>
        <dbReference type="PROSITE-ProRule" id="PRU00023"/>
    </source>
</evidence>
<feature type="repeat" description="ANK" evidence="3">
    <location>
        <begin position="601"/>
        <end position="633"/>
    </location>
</feature>
<evidence type="ECO:0000256" key="2">
    <source>
        <dbReference type="ARBA" id="ARBA00023043"/>
    </source>
</evidence>
<dbReference type="InterPro" id="IPR011990">
    <property type="entry name" value="TPR-like_helical_dom_sf"/>
</dbReference>
<proteinExistence type="predicted"/>
<name>A0ABY0H996_9PEZI</name>
<sequence>MEAVRVCGALAFQISQFVYAVPEVTENVLGLQNTVSAVEETLRAVADNLEFHAHPGTVEQEHQERIKRIIENCKTAIDRLSEALPNIPEDPGMWAKTKAELKKLMREPVLKDITDQISLATKFANSCASAEEAQRTAQKTLTKLRKLFVDLSAAGLLPSAIADIVSGDPAGTIITDNDKETNNADDKENELVKDIEAWKESTGSIMRSVAKGASIDDDMLSADLRWADTFRPLDHVLSFTPYDDWVKQQRLMRRSSDSTADSGISLGSAQVDDRVRNIHRPPGMIIKTLKNNQKMVEQHLQDGSVTKAGQLQKKAIRLREQLDTLHDVPFTFPERAEMEEKLAKIYLDIDTERSVEEAEEILRNLLAQEVSLEPSSSKQGRDAAREARLQHKLSSLYLKLGKLDEAEKIATLATKGRLNINPIDANLVREYAAVWKNVLLQKEEFDEAEGIDDWIDEILEGENEDDARAWCRSLGFDVDSETFRFDVCDSRRSSPLWGSSPLHAAVEKEQLDKVRLMLSGSVSLETPEEKDFATPLLVACSTRNSKIVELLLRHGADVNARDRNNRSALHRCQDNTGGTAVAQLLYDHEPRKFHVDDLDQYKKAAIHMASEMGNTKMLRWLLKHNANVNAIGPGGCTPLMLAIESGIPFERKEMVIGILFENGADPRIQNSKGQTAMGVAKGQKRVQTLLKKHGDAKTSAS</sequence>
<reference evidence="4 5" key="1">
    <citation type="submission" date="2018-06" db="EMBL/GenBank/DDBJ databases">
        <title>Complete Genomes of Monosporascus.</title>
        <authorList>
            <person name="Robinson A.J."/>
            <person name="Natvig D.O."/>
        </authorList>
    </citation>
    <scope>NUCLEOTIDE SEQUENCE [LARGE SCALE GENOMIC DNA]</scope>
    <source>
        <strain evidence="4 5">CBS 609.92</strain>
    </source>
</reference>
<dbReference type="SMART" id="SM00248">
    <property type="entry name" value="ANK"/>
    <property type="match status" value="4"/>
</dbReference>
<dbReference type="Gene3D" id="1.25.40.10">
    <property type="entry name" value="Tetratricopeptide repeat domain"/>
    <property type="match status" value="1"/>
</dbReference>
<dbReference type="EMBL" id="QJNS01000125">
    <property type="protein sequence ID" value="RYO85944.1"/>
    <property type="molecule type" value="Genomic_DNA"/>
</dbReference>
<organism evidence="4 5">
    <name type="scientific">Monosporascus cannonballus</name>
    <dbReference type="NCBI Taxonomy" id="155416"/>
    <lineage>
        <taxon>Eukaryota</taxon>
        <taxon>Fungi</taxon>
        <taxon>Dikarya</taxon>
        <taxon>Ascomycota</taxon>
        <taxon>Pezizomycotina</taxon>
        <taxon>Sordariomycetes</taxon>
        <taxon>Xylariomycetidae</taxon>
        <taxon>Xylariales</taxon>
        <taxon>Xylariales incertae sedis</taxon>
        <taxon>Monosporascus</taxon>
    </lineage>
</organism>
<keyword evidence="5" id="KW-1185">Reference proteome</keyword>
<evidence type="ECO:0000313" key="5">
    <source>
        <dbReference type="Proteomes" id="UP000294003"/>
    </source>
</evidence>
<dbReference type="Pfam" id="PF12796">
    <property type="entry name" value="Ank_2"/>
    <property type="match status" value="1"/>
</dbReference>
<dbReference type="Proteomes" id="UP000294003">
    <property type="component" value="Unassembled WGS sequence"/>
</dbReference>
<evidence type="ECO:0008006" key="6">
    <source>
        <dbReference type="Google" id="ProtNLM"/>
    </source>
</evidence>
<feature type="repeat" description="ANK" evidence="3">
    <location>
        <begin position="531"/>
        <end position="563"/>
    </location>
</feature>
<evidence type="ECO:0000313" key="4">
    <source>
        <dbReference type="EMBL" id="RYO85944.1"/>
    </source>
</evidence>
<dbReference type="PRINTS" id="PR01415">
    <property type="entry name" value="ANKYRIN"/>
</dbReference>
<gene>
    <name evidence="4" type="ORF">DL762_004961</name>
</gene>
<dbReference type="InterPro" id="IPR036770">
    <property type="entry name" value="Ankyrin_rpt-contain_sf"/>
</dbReference>
<feature type="repeat" description="ANK" evidence="3">
    <location>
        <begin position="634"/>
        <end position="671"/>
    </location>
</feature>
<evidence type="ECO:0000256" key="1">
    <source>
        <dbReference type="ARBA" id="ARBA00022737"/>
    </source>
</evidence>
<dbReference type="Pfam" id="PF13637">
    <property type="entry name" value="Ank_4"/>
    <property type="match status" value="1"/>
</dbReference>
<protein>
    <recommendedName>
        <fullName evidence="6">Fungal N-terminal domain-containing protein</fullName>
    </recommendedName>
</protein>
<dbReference type="PROSITE" id="PS50088">
    <property type="entry name" value="ANK_REPEAT"/>
    <property type="match status" value="4"/>
</dbReference>
<dbReference type="PANTHER" id="PTHR24198:SF165">
    <property type="entry name" value="ANKYRIN REPEAT-CONTAINING PROTEIN-RELATED"/>
    <property type="match status" value="1"/>
</dbReference>
<keyword evidence="2 3" id="KW-0040">ANK repeat</keyword>
<dbReference type="PROSITE" id="PS50297">
    <property type="entry name" value="ANK_REP_REGION"/>
    <property type="match status" value="2"/>
</dbReference>
<accession>A0ABY0H996</accession>
<keyword evidence="1" id="KW-0677">Repeat</keyword>
<dbReference type="PANTHER" id="PTHR24198">
    <property type="entry name" value="ANKYRIN REPEAT AND PROTEIN KINASE DOMAIN-CONTAINING PROTEIN"/>
    <property type="match status" value="1"/>
</dbReference>